<dbReference type="GO" id="GO:0000976">
    <property type="term" value="F:transcription cis-regulatory region binding"/>
    <property type="evidence" value="ECO:0007669"/>
    <property type="project" value="TreeGrafter"/>
</dbReference>
<feature type="region of interest" description="Disordered" evidence="3">
    <location>
        <begin position="476"/>
        <end position="511"/>
    </location>
</feature>
<dbReference type="SUPFAM" id="SSF49899">
    <property type="entry name" value="Concanavalin A-like lectins/glucanases"/>
    <property type="match status" value="1"/>
</dbReference>
<evidence type="ECO:0000259" key="4">
    <source>
        <dbReference type="SMART" id="SM00449"/>
    </source>
</evidence>
<protein>
    <recommendedName>
        <fullName evidence="4">SPRY domain-containing protein</fullName>
    </recommendedName>
</protein>
<name>A0A7S4RRV6_9STRA</name>
<comment type="subcellular location">
    <subcellularLocation>
        <location evidence="1">Nucleus</location>
    </subcellularLocation>
</comment>
<reference evidence="5" key="1">
    <citation type="submission" date="2021-01" db="EMBL/GenBank/DDBJ databases">
        <authorList>
            <person name="Corre E."/>
            <person name="Pelletier E."/>
            <person name="Niang G."/>
            <person name="Scheremetjew M."/>
            <person name="Finn R."/>
            <person name="Kale V."/>
            <person name="Holt S."/>
            <person name="Cochrane G."/>
            <person name="Meng A."/>
            <person name="Brown T."/>
            <person name="Cohen L."/>
        </authorList>
    </citation>
    <scope>NUCLEOTIDE SEQUENCE</scope>
    <source>
        <strain evidence="5">GSO104</strain>
    </source>
</reference>
<accession>A0A7S4RRV6</accession>
<dbReference type="AlphaFoldDB" id="A0A7S4RRV6"/>
<sequence>MEEEDEEDDDETRITATLQPNPSIISSTVEKGVTSISSVGSATTTRRGTRGGGNSSTAAVQPTTTDRRSKKRAISSASTTSIAPSRGGVSGRDGEASTAAVAAAAAAAVAAASNASATSAAIAAAAVAAANNGMTGIQSLLVGPGALLSSSGSAAAASGDGNGGTTGNTNGVSGSSSTGGGGATTTSLVPGVPTVEQVKQAALKAVNECPPHVHLSSRDAAPQLKIEDGPMHRRLVLRGGMRGYRMARATHGVECGIYYYECLILRPPLARDVVGVLPVNVRLGKGLQKSMQEQLIREEFEERQKRRMQQQQQGSADPSLDETTINTTTKLKKRKLQTQNDISNNTAQMNMYSNIASTGPYANEPDTINLTLPGHVRIGYSMRTGDLQAPVGYDRWSYGLRDMQGSKIHNSKREDRWGGESFGPGDVVGFAICLTGKDNGNGAGVVGSNGDGTPTAGGTSKGSTSGIDGLMGLDGNDTESSTTHHGTNIPMPSTTTAATTTSNKKNLPTSTNHIRFFKNGEAMGHFIVSRGIRTGGQAFDNIEPGHYFPAISAYMGGSVRVNFGPHFIYPPRSLPHGFMKKLKPISELCTAPPTPEEAVASIMKERAFHHKKIDENAVNAFKEAVKMEATIRYDAYCNHVKRHVEEVREGRMERGLSTGDLPQVDVEL</sequence>
<proteinExistence type="predicted"/>
<evidence type="ECO:0000256" key="2">
    <source>
        <dbReference type="ARBA" id="ARBA00023242"/>
    </source>
</evidence>
<dbReference type="InterPro" id="IPR003877">
    <property type="entry name" value="SPRY_dom"/>
</dbReference>
<keyword evidence="2" id="KW-0539">Nucleus</keyword>
<feature type="domain" description="SPRY" evidence="4">
    <location>
        <begin position="255"/>
        <end position="567"/>
    </location>
</feature>
<feature type="compositionally biased region" description="Polar residues" evidence="3">
    <location>
        <begin position="14"/>
        <end position="29"/>
    </location>
</feature>
<feature type="compositionally biased region" description="Polar residues" evidence="3">
    <location>
        <begin position="478"/>
        <end position="492"/>
    </location>
</feature>
<feature type="region of interest" description="Disordered" evidence="3">
    <location>
        <begin position="151"/>
        <end position="189"/>
    </location>
</feature>
<dbReference type="PANTHER" id="PTHR10598:SF0">
    <property type="entry name" value="SET1_ASH2 HISTONE METHYLTRANSFERASE COMPLEX SUBUNIT ASH2"/>
    <property type="match status" value="1"/>
</dbReference>
<feature type="region of interest" description="Disordered" evidence="3">
    <location>
        <begin position="304"/>
        <end position="325"/>
    </location>
</feature>
<dbReference type="CDD" id="cd12872">
    <property type="entry name" value="SPRY_Ash2"/>
    <property type="match status" value="1"/>
</dbReference>
<evidence type="ECO:0000313" key="5">
    <source>
        <dbReference type="EMBL" id="CAE4620707.1"/>
    </source>
</evidence>
<dbReference type="PANTHER" id="PTHR10598">
    <property type="entry name" value="SET1/ASH2 HISTONE METHYLTRANSFERASE COMPLEX SUBUNIT ASH2"/>
    <property type="match status" value="1"/>
</dbReference>
<organism evidence="5">
    <name type="scientific">Ditylum brightwellii</name>
    <dbReference type="NCBI Taxonomy" id="49249"/>
    <lineage>
        <taxon>Eukaryota</taxon>
        <taxon>Sar</taxon>
        <taxon>Stramenopiles</taxon>
        <taxon>Ochrophyta</taxon>
        <taxon>Bacillariophyta</taxon>
        <taxon>Mediophyceae</taxon>
        <taxon>Lithodesmiophycidae</taxon>
        <taxon>Lithodesmiales</taxon>
        <taxon>Lithodesmiaceae</taxon>
        <taxon>Ditylum</taxon>
    </lineage>
</organism>
<dbReference type="GO" id="GO:0048188">
    <property type="term" value="C:Set1C/COMPASS complex"/>
    <property type="evidence" value="ECO:0007669"/>
    <property type="project" value="InterPro"/>
</dbReference>
<dbReference type="EMBL" id="HBNS01027956">
    <property type="protein sequence ID" value="CAE4620707.1"/>
    <property type="molecule type" value="Transcribed_RNA"/>
</dbReference>
<evidence type="ECO:0000256" key="3">
    <source>
        <dbReference type="SAM" id="MobiDB-lite"/>
    </source>
</evidence>
<gene>
    <name evidence="5" type="ORF">DBRI00130_LOCUS21982</name>
</gene>
<feature type="compositionally biased region" description="Low complexity" evidence="3">
    <location>
        <begin position="37"/>
        <end position="46"/>
    </location>
</feature>
<feature type="region of interest" description="Disordered" evidence="3">
    <location>
        <begin position="1"/>
        <end position="93"/>
    </location>
</feature>
<feature type="compositionally biased region" description="Low complexity" evidence="3">
    <location>
        <begin position="74"/>
        <end position="86"/>
    </location>
</feature>
<dbReference type="InterPro" id="IPR037353">
    <property type="entry name" value="ASH2"/>
</dbReference>
<dbReference type="InterPro" id="IPR043136">
    <property type="entry name" value="B30.2/SPRY_sf"/>
</dbReference>
<dbReference type="Gene3D" id="2.60.120.920">
    <property type="match status" value="1"/>
</dbReference>
<dbReference type="InterPro" id="IPR013320">
    <property type="entry name" value="ConA-like_dom_sf"/>
</dbReference>
<feature type="compositionally biased region" description="Low complexity" evidence="3">
    <location>
        <begin position="493"/>
        <end position="506"/>
    </location>
</feature>
<feature type="compositionally biased region" description="Acidic residues" evidence="3">
    <location>
        <begin position="1"/>
        <end position="11"/>
    </location>
</feature>
<feature type="compositionally biased region" description="Low complexity" evidence="3">
    <location>
        <begin position="167"/>
        <end position="176"/>
    </location>
</feature>
<dbReference type="SMART" id="SM00449">
    <property type="entry name" value="SPRY"/>
    <property type="match status" value="1"/>
</dbReference>
<evidence type="ECO:0000256" key="1">
    <source>
        <dbReference type="ARBA" id="ARBA00004123"/>
    </source>
</evidence>